<evidence type="ECO:0000256" key="6">
    <source>
        <dbReference type="ARBA" id="ARBA00022691"/>
    </source>
</evidence>
<comment type="pathway">
    <text evidence="8">Porphyrin-containing compound metabolism; siroheme biosynthesis; precorrin-2 from uroporphyrinogen III: step 1/1.</text>
</comment>
<evidence type="ECO:0000256" key="10">
    <source>
        <dbReference type="RuleBase" id="RU003960"/>
    </source>
</evidence>
<dbReference type="PROSITE" id="PS00840">
    <property type="entry name" value="SUMT_2"/>
    <property type="match status" value="1"/>
</dbReference>
<dbReference type="EMBL" id="CP037920">
    <property type="protein sequence ID" value="QDT94980.1"/>
    <property type="molecule type" value="Genomic_DNA"/>
</dbReference>
<dbReference type="InterPro" id="IPR014776">
    <property type="entry name" value="4pyrrole_Mease_sub2"/>
</dbReference>
<dbReference type="InterPro" id="IPR006366">
    <property type="entry name" value="CobA/CysG_C"/>
</dbReference>
<dbReference type="InterPro" id="IPR050161">
    <property type="entry name" value="Siro_Cobalamin_biosynth"/>
</dbReference>
<evidence type="ECO:0000259" key="11">
    <source>
        <dbReference type="Pfam" id="PF00590"/>
    </source>
</evidence>
<dbReference type="InterPro" id="IPR035996">
    <property type="entry name" value="4pyrrol_Methylase_sf"/>
</dbReference>
<dbReference type="AlphaFoldDB" id="A0A517VPW4"/>
<keyword evidence="3" id="KW-0169">Cobalamin biosynthesis</keyword>
<dbReference type="Gene3D" id="3.30.950.10">
    <property type="entry name" value="Methyltransferase, Cobalt-precorrin-4 Transmethylase, Domain 2"/>
    <property type="match status" value="1"/>
</dbReference>
<organism evidence="13 14">
    <name type="scientific">Gimesia aquarii</name>
    <dbReference type="NCBI Taxonomy" id="2527964"/>
    <lineage>
        <taxon>Bacteria</taxon>
        <taxon>Pseudomonadati</taxon>
        <taxon>Planctomycetota</taxon>
        <taxon>Planctomycetia</taxon>
        <taxon>Planctomycetales</taxon>
        <taxon>Planctomycetaceae</taxon>
        <taxon>Gimesia</taxon>
    </lineage>
</organism>
<dbReference type="GO" id="GO:0009236">
    <property type="term" value="P:cobalamin biosynthetic process"/>
    <property type="evidence" value="ECO:0007669"/>
    <property type="project" value="UniProtKB-KW"/>
</dbReference>
<dbReference type="InterPro" id="IPR003754">
    <property type="entry name" value="4pyrrol_synth_uPrphyn_synth"/>
</dbReference>
<dbReference type="NCBIfam" id="NF004790">
    <property type="entry name" value="PRK06136.1"/>
    <property type="match status" value="1"/>
</dbReference>
<keyword evidence="6" id="KW-0949">S-adenosyl-L-methionine</keyword>
<evidence type="ECO:0000256" key="8">
    <source>
        <dbReference type="ARBA" id="ARBA00025705"/>
    </source>
</evidence>
<dbReference type="GO" id="GO:0019354">
    <property type="term" value="P:siroheme biosynthetic process"/>
    <property type="evidence" value="ECO:0007669"/>
    <property type="project" value="InterPro"/>
</dbReference>
<dbReference type="Pfam" id="PF02602">
    <property type="entry name" value="HEM4"/>
    <property type="match status" value="1"/>
</dbReference>
<dbReference type="InterPro" id="IPR003043">
    <property type="entry name" value="Uropor_MeTrfase_CS"/>
</dbReference>
<accession>A0A517VPW4</accession>
<gene>
    <name evidence="13" type="primary">nasF</name>
    <name evidence="13" type="ORF">V144x_04140</name>
</gene>
<dbReference type="Gene3D" id="3.40.1010.10">
    <property type="entry name" value="Cobalt-precorrin-4 Transmethylase, Domain 1"/>
    <property type="match status" value="1"/>
</dbReference>
<dbReference type="SUPFAM" id="SSF69618">
    <property type="entry name" value="HemD-like"/>
    <property type="match status" value="1"/>
</dbReference>
<dbReference type="InterPro" id="IPR036108">
    <property type="entry name" value="4pyrrol_syn_uPrphyn_synt_sf"/>
</dbReference>
<keyword evidence="4 10" id="KW-0489">Methyltransferase</keyword>
<dbReference type="PANTHER" id="PTHR45790:SF3">
    <property type="entry name" value="S-ADENOSYL-L-METHIONINE-DEPENDENT UROPORPHYRINOGEN III METHYLTRANSFERASE, CHLOROPLASTIC"/>
    <property type="match status" value="1"/>
</dbReference>
<comment type="pathway">
    <text evidence="9">Cofactor biosynthesis; adenosylcobalamin biosynthesis; precorrin-2 from uroporphyrinogen III: step 1/1.</text>
</comment>
<dbReference type="GO" id="GO:0004852">
    <property type="term" value="F:uroporphyrinogen-III synthase activity"/>
    <property type="evidence" value="ECO:0007669"/>
    <property type="project" value="InterPro"/>
</dbReference>
<dbReference type="PANTHER" id="PTHR45790">
    <property type="entry name" value="SIROHEME SYNTHASE-RELATED"/>
    <property type="match status" value="1"/>
</dbReference>
<evidence type="ECO:0000256" key="4">
    <source>
        <dbReference type="ARBA" id="ARBA00022603"/>
    </source>
</evidence>
<protein>
    <recommendedName>
        <fullName evidence="2">uroporphyrinogen-III C-methyltransferase</fullName>
        <ecNumber evidence="2">2.1.1.107</ecNumber>
    </recommendedName>
</protein>
<dbReference type="Gene3D" id="3.40.50.10090">
    <property type="match status" value="2"/>
</dbReference>
<dbReference type="KEGG" id="gaw:V144x_04140"/>
<dbReference type="InterPro" id="IPR014777">
    <property type="entry name" value="4pyrrole_Mease_sub1"/>
</dbReference>
<evidence type="ECO:0000259" key="12">
    <source>
        <dbReference type="Pfam" id="PF02602"/>
    </source>
</evidence>
<sequence>MAKGKVYLVGAGPGDPGLITIKGVECLKQADLILYDGLVNPLLLQHVSSEVERTCRVAVGCNNRRILKQDEINQRLITAAREGKTVVRLKGGDPFIFGRGSEEAVALREARIDFEVIPGITAATAAAGYAGISITHRAHASAVALITGHENPDKSDSSLDYEVLAKFPGTLVFYMGLHKIESIVSSLIQAGKSESTPAAVISRGTTPFQKTVCGQLSDLPDSVKKAGLIAPSLIVIGECVSLRDQIAWFEQKPLFGLRIGITRPWEQSETEIKLALKMGAQPILLPTIEISGPADWAPVDNAISRLEEYQWLVFTSANGVQYFLNRLWETGFDARQLSHLKIATIGPSTAEALNAFHLRADLVPPQYRAEALAAAMKPLVGQQRILWAGANRGREVLQNELATVSAVVDKIVVYENHDMTEWDPESIGLLESGELDWIGLSSPSIARNFNRLLTEKAREQLGKKIKLASISPVTTQAASEVGLQVEAEAEEYHWKGIFDAILKQESSTSTLPRNTESTPE</sequence>
<dbReference type="InterPro" id="IPR000878">
    <property type="entry name" value="4pyrrol_Mease"/>
</dbReference>
<proteinExistence type="inferred from homology"/>
<dbReference type="PROSITE" id="PS00839">
    <property type="entry name" value="SUMT_1"/>
    <property type="match status" value="1"/>
</dbReference>
<dbReference type="GO" id="GO:0004851">
    <property type="term" value="F:uroporphyrin-III C-methyltransferase activity"/>
    <property type="evidence" value="ECO:0007669"/>
    <property type="project" value="UniProtKB-EC"/>
</dbReference>
<dbReference type="CDD" id="cd06578">
    <property type="entry name" value="HemD"/>
    <property type="match status" value="1"/>
</dbReference>
<dbReference type="CDD" id="cd11642">
    <property type="entry name" value="SUMT"/>
    <property type="match status" value="1"/>
</dbReference>
<dbReference type="SUPFAM" id="SSF53790">
    <property type="entry name" value="Tetrapyrrole methylase"/>
    <property type="match status" value="1"/>
</dbReference>
<evidence type="ECO:0000313" key="13">
    <source>
        <dbReference type="EMBL" id="QDT94980.1"/>
    </source>
</evidence>
<name>A0A517VPW4_9PLAN</name>
<comment type="similarity">
    <text evidence="1 10">Belongs to the precorrin methyltransferase family.</text>
</comment>
<evidence type="ECO:0000256" key="1">
    <source>
        <dbReference type="ARBA" id="ARBA00005879"/>
    </source>
</evidence>
<evidence type="ECO:0000256" key="3">
    <source>
        <dbReference type="ARBA" id="ARBA00022573"/>
    </source>
</evidence>
<keyword evidence="7" id="KW-0627">Porphyrin biosynthesis</keyword>
<dbReference type="NCBIfam" id="TIGR01469">
    <property type="entry name" value="cobA_cysG_Cterm"/>
    <property type="match status" value="1"/>
</dbReference>
<feature type="domain" description="Tetrapyrrole methylase" evidence="11">
    <location>
        <begin position="5"/>
        <end position="219"/>
    </location>
</feature>
<dbReference type="FunFam" id="3.30.950.10:FF:000001">
    <property type="entry name" value="Siroheme synthase"/>
    <property type="match status" value="1"/>
</dbReference>
<dbReference type="GO" id="GO:0032259">
    <property type="term" value="P:methylation"/>
    <property type="evidence" value="ECO:0007669"/>
    <property type="project" value="UniProtKB-KW"/>
</dbReference>
<dbReference type="Pfam" id="PF00590">
    <property type="entry name" value="TP_methylase"/>
    <property type="match status" value="1"/>
</dbReference>
<keyword evidence="5 10" id="KW-0808">Transferase</keyword>
<evidence type="ECO:0000256" key="5">
    <source>
        <dbReference type="ARBA" id="ARBA00022679"/>
    </source>
</evidence>
<dbReference type="Proteomes" id="UP000318704">
    <property type="component" value="Chromosome"/>
</dbReference>
<feature type="domain" description="Tetrapyrrole biosynthesis uroporphyrinogen III synthase" evidence="12">
    <location>
        <begin position="276"/>
        <end position="498"/>
    </location>
</feature>
<dbReference type="FunFam" id="3.40.1010.10:FF:000001">
    <property type="entry name" value="Siroheme synthase"/>
    <property type="match status" value="1"/>
</dbReference>
<evidence type="ECO:0000256" key="2">
    <source>
        <dbReference type="ARBA" id="ARBA00012162"/>
    </source>
</evidence>
<evidence type="ECO:0000256" key="7">
    <source>
        <dbReference type="ARBA" id="ARBA00023244"/>
    </source>
</evidence>
<dbReference type="RefSeq" id="WP_144980610.1">
    <property type="nucleotide sequence ID" value="NZ_CP037920.1"/>
</dbReference>
<dbReference type="EC" id="2.1.1.107" evidence="2"/>
<reference evidence="13 14" key="1">
    <citation type="submission" date="2019-03" db="EMBL/GenBank/DDBJ databases">
        <title>Deep-cultivation of Planctomycetes and their phenomic and genomic characterization uncovers novel biology.</title>
        <authorList>
            <person name="Wiegand S."/>
            <person name="Jogler M."/>
            <person name="Boedeker C."/>
            <person name="Pinto D."/>
            <person name="Vollmers J."/>
            <person name="Rivas-Marin E."/>
            <person name="Kohn T."/>
            <person name="Peeters S.H."/>
            <person name="Heuer A."/>
            <person name="Rast P."/>
            <person name="Oberbeckmann S."/>
            <person name="Bunk B."/>
            <person name="Jeske O."/>
            <person name="Meyerdierks A."/>
            <person name="Storesund J.E."/>
            <person name="Kallscheuer N."/>
            <person name="Luecker S."/>
            <person name="Lage O.M."/>
            <person name="Pohl T."/>
            <person name="Merkel B.J."/>
            <person name="Hornburger P."/>
            <person name="Mueller R.-W."/>
            <person name="Bruemmer F."/>
            <person name="Labrenz M."/>
            <person name="Spormann A.M."/>
            <person name="Op den Camp H."/>
            <person name="Overmann J."/>
            <person name="Amann R."/>
            <person name="Jetten M.S.M."/>
            <person name="Mascher T."/>
            <person name="Medema M.H."/>
            <person name="Devos D.P."/>
            <person name="Kaster A.-K."/>
            <person name="Ovreas L."/>
            <person name="Rohde M."/>
            <person name="Galperin M.Y."/>
            <person name="Jogler C."/>
        </authorList>
    </citation>
    <scope>NUCLEOTIDE SEQUENCE [LARGE SCALE GENOMIC DNA]</scope>
    <source>
        <strain evidence="13 14">V144</strain>
    </source>
</reference>
<evidence type="ECO:0000256" key="9">
    <source>
        <dbReference type="ARBA" id="ARBA00060548"/>
    </source>
</evidence>
<evidence type="ECO:0000313" key="14">
    <source>
        <dbReference type="Proteomes" id="UP000318704"/>
    </source>
</evidence>